<dbReference type="InterPro" id="IPR036116">
    <property type="entry name" value="FN3_sf"/>
</dbReference>
<dbReference type="GO" id="GO:0012505">
    <property type="term" value="C:endomembrane system"/>
    <property type="evidence" value="ECO:0007669"/>
    <property type="project" value="UniProtKB-SubCell"/>
</dbReference>
<proteinExistence type="predicted"/>
<evidence type="ECO:0000259" key="5">
    <source>
        <dbReference type="Pfam" id="PF04577"/>
    </source>
</evidence>
<accession>A0AAN8SB62</accession>
<dbReference type="InterPro" id="IPR049625">
    <property type="entry name" value="Glyco_transf_61_cat"/>
</dbReference>
<name>A0AAN8SB62_POLSC</name>
<organism evidence="6 7">
    <name type="scientific">Polyplax serrata</name>
    <name type="common">Common mouse louse</name>
    <dbReference type="NCBI Taxonomy" id="468196"/>
    <lineage>
        <taxon>Eukaryota</taxon>
        <taxon>Metazoa</taxon>
        <taxon>Ecdysozoa</taxon>
        <taxon>Arthropoda</taxon>
        <taxon>Hexapoda</taxon>
        <taxon>Insecta</taxon>
        <taxon>Pterygota</taxon>
        <taxon>Neoptera</taxon>
        <taxon>Paraneoptera</taxon>
        <taxon>Psocodea</taxon>
        <taxon>Troctomorpha</taxon>
        <taxon>Phthiraptera</taxon>
        <taxon>Anoplura</taxon>
        <taxon>Polyplacidae</taxon>
        <taxon>Polyplax</taxon>
    </lineage>
</organism>
<comment type="subcellular location">
    <subcellularLocation>
        <location evidence="4">Endomembrane system</location>
        <topology evidence="4">Single-pass membrane protein</topology>
    </subcellularLocation>
</comment>
<protein>
    <recommendedName>
        <fullName evidence="5">Glycosyltransferase 61 catalytic domain-containing protein</fullName>
    </recommendedName>
</protein>
<evidence type="ECO:0000256" key="3">
    <source>
        <dbReference type="ARBA" id="ARBA00023180"/>
    </source>
</evidence>
<evidence type="ECO:0000256" key="1">
    <source>
        <dbReference type="ARBA" id="ARBA00022676"/>
    </source>
</evidence>
<reference evidence="6 7" key="1">
    <citation type="submission" date="2023-10" db="EMBL/GenBank/DDBJ databases">
        <title>Genomes of two closely related lineages of the louse Polyplax serrata with different host specificities.</title>
        <authorList>
            <person name="Martinu J."/>
            <person name="Tarabai H."/>
            <person name="Stefka J."/>
            <person name="Hypsa V."/>
        </authorList>
    </citation>
    <scope>NUCLEOTIDE SEQUENCE [LARGE SCALE GENOMIC DNA]</scope>
    <source>
        <strain evidence="6">HR10_N</strain>
    </source>
</reference>
<evidence type="ECO:0000313" key="7">
    <source>
        <dbReference type="Proteomes" id="UP001372834"/>
    </source>
</evidence>
<dbReference type="PANTHER" id="PTHR20961">
    <property type="entry name" value="GLYCOSYLTRANSFERASE"/>
    <property type="match status" value="1"/>
</dbReference>
<evidence type="ECO:0000256" key="4">
    <source>
        <dbReference type="ARBA" id="ARBA00037847"/>
    </source>
</evidence>
<sequence>MILKGFLISLKKKVIVGDPTDNKADIVIISRKKTRRILNIGRVVKIVTDTYKTIFAVNDPKVVVLDLGSSTAPKVLELISNCKLLIGIHGAEMIFSIFSKSELIVVELFPFGIQPEYVSFLKPISELQNSQLIYFSWKNKNKNNSVAHPDAHPLFGGINHLNENAQRQIKNTQVVPPVECCNNPIYMYHMYQDTLVDEEFQEFLQSSLHQFNTAKRKSLSGVTEQWFYPHLPENVTCEFHSNRQLLISWMHPFNINDTKELEYRVFIQDEKKQYVKNILTNYLNLTLDIPGQVTEICPTFHLWISVVYLTNMSESTDSIFKCVCI</sequence>
<comment type="caution">
    <text evidence="6">The sequence shown here is derived from an EMBL/GenBank/DDBJ whole genome shotgun (WGS) entry which is preliminary data.</text>
</comment>
<dbReference type="GO" id="GO:0016757">
    <property type="term" value="F:glycosyltransferase activity"/>
    <property type="evidence" value="ECO:0007669"/>
    <property type="project" value="UniProtKB-KW"/>
</dbReference>
<dbReference type="Proteomes" id="UP001372834">
    <property type="component" value="Unassembled WGS sequence"/>
</dbReference>
<dbReference type="Pfam" id="PF04577">
    <property type="entry name" value="Glyco_transf_61"/>
    <property type="match status" value="1"/>
</dbReference>
<dbReference type="InterPro" id="IPR007657">
    <property type="entry name" value="Glycosyltransferase_61"/>
</dbReference>
<dbReference type="AlphaFoldDB" id="A0AAN8SB62"/>
<gene>
    <name evidence="6" type="ORF">RUM43_004733</name>
</gene>
<keyword evidence="2" id="KW-0808">Transferase</keyword>
<keyword evidence="1" id="KW-0328">Glycosyltransferase</keyword>
<evidence type="ECO:0000256" key="2">
    <source>
        <dbReference type="ARBA" id="ARBA00022679"/>
    </source>
</evidence>
<evidence type="ECO:0000313" key="6">
    <source>
        <dbReference type="EMBL" id="KAK6643228.1"/>
    </source>
</evidence>
<feature type="domain" description="Glycosyltransferase 61 catalytic" evidence="5">
    <location>
        <begin position="22"/>
        <end position="105"/>
    </location>
</feature>
<dbReference type="SUPFAM" id="SSF49265">
    <property type="entry name" value="Fibronectin type III"/>
    <property type="match status" value="1"/>
</dbReference>
<dbReference type="EMBL" id="JAWJWE010000002">
    <property type="protein sequence ID" value="KAK6643228.1"/>
    <property type="molecule type" value="Genomic_DNA"/>
</dbReference>
<keyword evidence="3" id="KW-0325">Glycoprotein</keyword>